<dbReference type="InterPro" id="IPR040976">
    <property type="entry name" value="Pkinase_fungal"/>
</dbReference>
<feature type="domain" description="Fungal-type protein kinase" evidence="2">
    <location>
        <begin position="463"/>
        <end position="593"/>
    </location>
</feature>
<feature type="region of interest" description="Disordered" evidence="1">
    <location>
        <begin position="697"/>
        <end position="806"/>
    </location>
</feature>
<evidence type="ECO:0000313" key="4">
    <source>
        <dbReference type="Proteomes" id="UP000813824"/>
    </source>
</evidence>
<name>A0A8K0UUM0_9AGAR</name>
<dbReference type="Pfam" id="PF17667">
    <property type="entry name" value="Pkinase_fungal"/>
    <property type="match status" value="2"/>
</dbReference>
<dbReference type="AlphaFoldDB" id="A0A8K0UUM0"/>
<dbReference type="InterPro" id="IPR011009">
    <property type="entry name" value="Kinase-like_dom_sf"/>
</dbReference>
<dbReference type="Gene3D" id="1.10.510.10">
    <property type="entry name" value="Transferase(Phosphotransferase) domain 1"/>
    <property type="match status" value="1"/>
</dbReference>
<dbReference type="EMBL" id="JAEVFJ010000005">
    <property type="protein sequence ID" value="KAH8104620.1"/>
    <property type="molecule type" value="Genomic_DNA"/>
</dbReference>
<proteinExistence type="predicted"/>
<gene>
    <name evidence="3" type="ORF">BXZ70DRAFT_599215</name>
</gene>
<feature type="compositionally biased region" description="Acidic residues" evidence="1">
    <location>
        <begin position="763"/>
        <end position="802"/>
    </location>
</feature>
<dbReference type="OrthoDB" id="5569250at2759"/>
<dbReference type="SUPFAM" id="SSF56112">
    <property type="entry name" value="Protein kinase-like (PK-like)"/>
    <property type="match status" value="1"/>
</dbReference>
<reference evidence="3" key="1">
    <citation type="journal article" date="2021" name="New Phytol.">
        <title>Evolutionary innovations through gain and loss of genes in the ectomycorrhizal Boletales.</title>
        <authorList>
            <person name="Wu G."/>
            <person name="Miyauchi S."/>
            <person name="Morin E."/>
            <person name="Kuo A."/>
            <person name="Drula E."/>
            <person name="Varga T."/>
            <person name="Kohler A."/>
            <person name="Feng B."/>
            <person name="Cao Y."/>
            <person name="Lipzen A."/>
            <person name="Daum C."/>
            <person name="Hundley H."/>
            <person name="Pangilinan J."/>
            <person name="Johnson J."/>
            <person name="Barry K."/>
            <person name="LaButti K."/>
            <person name="Ng V."/>
            <person name="Ahrendt S."/>
            <person name="Min B."/>
            <person name="Choi I.G."/>
            <person name="Park H."/>
            <person name="Plett J.M."/>
            <person name="Magnuson J."/>
            <person name="Spatafora J.W."/>
            <person name="Nagy L.G."/>
            <person name="Henrissat B."/>
            <person name="Grigoriev I.V."/>
            <person name="Yang Z.L."/>
            <person name="Xu J."/>
            <person name="Martin F.M."/>
        </authorList>
    </citation>
    <scope>NUCLEOTIDE SEQUENCE</scope>
    <source>
        <strain evidence="3">KKN 215</strain>
    </source>
</reference>
<evidence type="ECO:0000313" key="3">
    <source>
        <dbReference type="EMBL" id="KAH8104620.1"/>
    </source>
</evidence>
<comment type="caution">
    <text evidence="3">The sequence shown here is derived from an EMBL/GenBank/DDBJ whole genome shotgun (WGS) entry which is preliminary data.</text>
</comment>
<evidence type="ECO:0000259" key="2">
    <source>
        <dbReference type="Pfam" id="PF17667"/>
    </source>
</evidence>
<accession>A0A8K0UUM0</accession>
<dbReference type="PANTHER" id="PTHR38248">
    <property type="entry name" value="FUNK1 6"/>
    <property type="match status" value="1"/>
</dbReference>
<keyword evidence="4" id="KW-1185">Reference proteome</keyword>
<organism evidence="3 4">
    <name type="scientific">Cristinia sonorae</name>
    <dbReference type="NCBI Taxonomy" id="1940300"/>
    <lineage>
        <taxon>Eukaryota</taxon>
        <taxon>Fungi</taxon>
        <taxon>Dikarya</taxon>
        <taxon>Basidiomycota</taxon>
        <taxon>Agaricomycotina</taxon>
        <taxon>Agaricomycetes</taxon>
        <taxon>Agaricomycetidae</taxon>
        <taxon>Agaricales</taxon>
        <taxon>Pleurotineae</taxon>
        <taxon>Stephanosporaceae</taxon>
        <taxon>Cristinia</taxon>
    </lineage>
</organism>
<protein>
    <recommendedName>
        <fullName evidence="2">Fungal-type protein kinase domain-containing protein</fullName>
    </recommendedName>
</protein>
<dbReference type="PANTHER" id="PTHR38248:SF2">
    <property type="entry name" value="FUNK1 11"/>
    <property type="match status" value="1"/>
</dbReference>
<feature type="domain" description="Fungal-type protein kinase" evidence="2">
    <location>
        <begin position="240"/>
        <end position="409"/>
    </location>
</feature>
<feature type="compositionally biased region" description="Acidic residues" evidence="1">
    <location>
        <begin position="701"/>
        <end position="751"/>
    </location>
</feature>
<sequence>MPRGKGKFAPGGHIVPSFISPTTPTSSAFNVSTPDSTSTECASPSTIRSAYNKRIIRGVDSCTFLINVYGMESHFVRVPHHGKSVTIFKSDLLAYRKSIRGNSLHPTSTIFKYVERITAQLDPVAQDRYGGRFHLPTGQSRKDTITYSLHQSGGWDLTGAFIQVCEKPPLPIDFVPFGYPVPVKEIIEVLETPEGIRRESSFLNHEASDESVDTIQLPVDEKQLTIKEQGAAENISSMLSSSIRNYASGVAIYGTDVTLYYGDRFGLVISEPFDLIEEPHQFILAIAAITNAHSTALGFAPFLRIPKSIHGGVAIDGLKIKLQFLWDEEGSSSGPHQFVVDRDNGRNPVWLPRSPVGRATTVVPVRFSGPEEHTSRETRLVLKYCWSRVANNDGVECVEGDILSLATQSLKRHHQHDALKHIPKMIGYFNGTTADANLPRIFLGEVEGHSPRLYTGIIMHAYEPVSSLSEVSDFKKIFTDILTGHHWLWEYGDVLQGDISKNNVMFYRTHREAVGVLCDFDFARFRVDVEREVAKEKQVRRRILAGEQIEIPHYDKVAGTTLFLSCELLSGNHVPVQTYRHDLEALYNFLVVFCATHNPKTQSCSLFAPWASKDVLTVGKAKCDFLERPRSEIVERFFKNAHPQYLDLVEDWVLPLRNLFAWSSENFSASEQDELPRLPSSEEFSFRLVMEVIGKSVDCDCGGEDDEDDEDDEEEDDDDEEEDDDDEEEDDDDEEEDDDDEEEDDDDEEEGIPSHSAARMEESGSDPEDDDDQESDYDSEEDNEEDDEEDAASDSDEEEVDSDTGVFQVDGFVLALVLASSGVDGYSVNSEIVPP</sequence>
<dbReference type="Proteomes" id="UP000813824">
    <property type="component" value="Unassembled WGS sequence"/>
</dbReference>
<evidence type="ECO:0000256" key="1">
    <source>
        <dbReference type="SAM" id="MobiDB-lite"/>
    </source>
</evidence>